<dbReference type="InterPro" id="IPR051455">
    <property type="entry name" value="Bact_solute-bind_prot3"/>
</dbReference>
<keyword evidence="8" id="KW-1185">Reference proteome</keyword>
<keyword evidence="2" id="KW-0813">Transport</keyword>
<feature type="chain" id="PRO_5039351039" evidence="5">
    <location>
        <begin position="29"/>
        <end position="321"/>
    </location>
</feature>
<feature type="signal peptide" evidence="5">
    <location>
        <begin position="1"/>
        <end position="28"/>
    </location>
</feature>
<dbReference type="RefSeq" id="WP_005441993.1">
    <property type="nucleotide sequence ID" value="NZ_CM001466.1"/>
</dbReference>
<dbReference type="GO" id="GO:0005576">
    <property type="term" value="C:extracellular region"/>
    <property type="evidence" value="ECO:0007669"/>
    <property type="project" value="TreeGrafter"/>
</dbReference>
<dbReference type="GO" id="GO:0030288">
    <property type="term" value="C:outer membrane-bounded periplasmic space"/>
    <property type="evidence" value="ECO:0007669"/>
    <property type="project" value="TreeGrafter"/>
</dbReference>
<dbReference type="EMBL" id="CM001466">
    <property type="protein sequence ID" value="EHY89395.1"/>
    <property type="molecule type" value="Genomic_DNA"/>
</dbReference>
<name>H8G843_9PSEU</name>
<dbReference type="InterPro" id="IPR001638">
    <property type="entry name" value="Solute-binding_3/MltF_N"/>
</dbReference>
<evidence type="ECO:0000256" key="5">
    <source>
        <dbReference type="SAM" id="SignalP"/>
    </source>
</evidence>
<keyword evidence="3 5" id="KW-0732">Signal</keyword>
<dbReference type="AlphaFoldDB" id="H8G843"/>
<evidence type="ECO:0000313" key="8">
    <source>
        <dbReference type="Proteomes" id="UP000004705"/>
    </source>
</evidence>
<accession>H8G843</accession>
<gene>
    <name evidence="7" type="ORF">SacazDRAFT_02496</name>
</gene>
<dbReference type="Proteomes" id="UP000004705">
    <property type="component" value="Chromosome"/>
</dbReference>
<protein>
    <submittedName>
        <fullName evidence="7">Periplasmic component of amino acid ABC-type transporter/signal transduction system</fullName>
    </submittedName>
</protein>
<reference evidence="7 8" key="1">
    <citation type="journal article" date="2012" name="Stand. Genomic Sci.">
        <title>Genome sequence of the soil bacterium Saccharomonospora azurea type strain (NA-128(T)).</title>
        <authorList>
            <person name="Klenk H.P."/>
            <person name="Held B."/>
            <person name="Lucas S."/>
            <person name="Lapidus A."/>
            <person name="Copeland A."/>
            <person name="Hammon N."/>
            <person name="Pitluck S."/>
            <person name="Goodwin L.A."/>
            <person name="Han C."/>
            <person name="Tapia R."/>
            <person name="Brambilla E.M."/>
            <person name="Potter G."/>
            <person name="Land M."/>
            <person name="Ivanova N."/>
            <person name="Rohde M."/>
            <person name="Goker M."/>
            <person name="Detter J.C."/>
            <person name="Kyrpides N.C."/>
            <person name="Woyke T."/>
        </authorList>
    </citation>
    <scope>NUCLEOTIDE SEQUENCE [LARGE SCALE GENOMIC DNA]</scope>
    <source>
        <strain evidence="7 8">NA-128</strain>
    </source>
</reference>
<dbReference type="GO" id="GO:0006865">
    <property type="term" value="P:amino acid transport"/>
    <property type="evidence" value="ECO:0007669"/>
    <property type="project" value="TreeGrafter"/>
</dbReference>
<dbReference type="PROSITE" id="PS51257">
    <property type="entry name" value="PROKAR_LIPOPROTEIN"/>
    <property type="match status" value="1"/>
</dbReference>
<sequence length="321" mass="34506">MRTRTRLHVGLLASLLVVVAGCSTVTRPADPAPVGSVQPPMPANAQVDPQLDTAGTGDDSCDPTRSLSPSSAIPASSTMAEIKQRGHLVVGVDQNSFLFGFSDPESGDLHGFDIDIAREIARSLLGDPKAVKFKAITSAERVSALQNGDVDIVVRTFSITCERLEQINFSSVYYVAGQRVLVDADSTARDLSDLGGKRVCAARDSTSLKNIAASTPKPIPVAVDDWSDCLVLLQQGQVAAVSTDDTILAGMRAQDRTGTKIVGDPFTEEYYGIGIPKDNEDMVRYVNSVLEKVRGGAWQESYNRWLREDLGPASPPQPQYR</sequence>
<dbReference type="SMART" id="SM00062">
    <property type="entry name" value="PBPb"/>
    <property type="match status" value="1"/>
</dbReference>
<comment type="similarity">
    <text evidence="1">Belongs to the bacterial solute-binding protein 3 family.</text>
</comment>
<dbReference type="Gene3D" id="3.40.190.10">
    <property type="entry name" value="Periplasmic binding protein-like II"/>
    <property type="match status" value="2"/>
</dbReference>
<evidence type="ECO:0000256" key="3">
    <source>
        <dbReference type="ARBA" id="ARBA00022729"/>
    </source>
</evidence>
<feature type="compositionally biased region" description="Low complexity" evidence="4">
    <location>
        <begin position="66"/>
        <end position="75"/>
    </location>
</feature>
<dbReference type="SUPFAM" id="SSF53850">
    <property type="entry name" value="Periplasmic binding protein-like II"/>
    <property type="match status" value="1"/>
</dbReference>
<feature type="region of interest" description="Disordered" evidence="4">
    <location>
        <begin position="30"/>
        <end position="75"/>
    </location>
</feature>
<evidence type="ECO:0000259" key="6">
    <source>
        <dbReference type="SMART" id="SM00062"/>
    </source>
</evidence>
<dbReference type="HOGENOM" id="CLU_019602_18_4_11"/>
<dbReference type="PANTHER" id="PTHR30085">
    <property type="entry name" value="AMINO ACID ABC TRANSPORTER PERMEASE"/>
    <property type="match status" value="1"/>
</dbReference>
<dbReference type="Pfam" id="PF00497">
    <property type="entry name" value="SBP_bac_3"/>
    <property type="match status" value="1"/>
</dbReference>
<proteinExistence type="inferred from homology"/>
<organism evidence="7 8">
    <name type="scientific">Saccharomonospora azurea NA-128</name>
    <dbReference type="NCBI Taxonomy" id="882081"/>
    <lineage>
        <taxon>Bacteria</taxon>
        <taxon>Bacillati</taxon>
        <taxon>Actinomycetota</taxon>
        <taxon>Actinomycetes</taxon>
        <taxon>Pseudonocardiales</taxon>
        <taxon>Pseudonocardiaceae</taxon>
        <taxon>Saccharomonospora</taxon>
    </lineage>
</organism>
<dbReference type="CDD" id="cd13690">
    <property type="entry name" value="PBP2_GluB"/>
    <property type="match status" value="1"/>
</dbReference>
<evidence type="ECO:0000256" key="4">
    <source>
        <dbReference type="SAM" id="MobiDB-lite"/>
    </source>
</evidence>
<evidence type="ECO:0000256" key="2">
    <source>
        <dbReference type="ARBA" id="ARBA00022448"/>
    </source>
</evidence>
<dbReference type="PANTHER" id="PTHR30085:SF6">
    <property type="entry name" value="ABC TRANSPORTER GLUTAMINE-BINDING PROTEIN GLNH"/>
    <property type="match status" value="1"/>
</dbReference>
<dbReference type="OrthoDB" id="9807888at2"/>
<evidence type="ECO:0000313" key="7">
    <source>
        <dbReference type="EMBL" id="EHY89395.1"/>
    </source>
</evidence>
<evidence type="ECO:0000256" key="1">
    <source>
        <dbReference type="ARBA" id="ARBA00010333"/>
    </source>
</evidence>
<feature type="domain" description="Solute-binding protein family 3/N-terminal" evidence="6">
    <location>
        <begin position="87"/>
        <end position="309"/>
    </location>
</feature>